<dbReference type="GO" id="GO:0016020">
    <property type="term" value="C:membrane"/>
    <property type="evidence" value="ECO:0007669"/>
    <property type="project" value="TreeGrafter"/>
</dbReference>
<gene>
    <name evidence="4" type="ORF">BDQ12DRAFT_685318</name>
</gene>
<evidence type="ECO:0000313" key="5">
    <source>
        <dbReference type="Proteomes" id="UP000308652"/>
    </source>
</evidence>
<feature type="transmembrane region" description="Helical" evidence="2">
    <location>
        <begin position="67"/>
        <end position="87"/>
    </location>
</feature>
<dbReference type="EMBL" id="ML213608">
    <property type="protein sequence ID" value="TFK37433.1"/>
    <property type="molecule type" value="Genomic_DNA"/>
</dbReference>
<keyword evidence="5" id="KW-1185">Reference proteome</keyword>
<accession>A0A5C3LYF8</accession>
<dbReference type="PANTHER" id="PTHR34814:SF1">
    <property type="entry name" value="NITROSOGUANIDINE RESISTANCE PROTEIN SNG1"/>
    <property type="match status" value="1"/>
</dbReference>
<feature type="domain" description="DUF3533" evidence="3">
    <location>
        <begin position="73"/>
        <end position="436"/>
    </location>
</feature>
<keyword evidence="2" id="KW-0812">Transmembrane</keyword>
<dbReference type="STRING" id="68775.A0A5C3LYF8"/>
<organism evidence="4 5">
    <name type="scientific">Crucibulum laeve</name>
    <dbReference type="NCBI Taxonomy" id="68775"/>
    <lineage>
        <taxon>Eukaryota</taxon>
        <taxon>Fungi</taxon>
        <taxon>Dikarya</taxon>
        <taxon>Basidiomycota</taxon>
        <taxon>Agaricomycotina</taxon>
        <taxon>Agaricomycetes</taxon>
        <taxon>Agaricomycetidae</taxon>
        <taxon>Agaricales</taxon>
        <taxon>Agaricineae</taxon>
        <taxon>Nidulariaceae</taxon>
        <taxon>Crucibulum</taxon>
    </lineage>
</organism>
<feature type="compositionally biased region" description="Low complexity" evidence="1">
    <location>
        <begin position="7"/>
        <end position="18"/>
    </location>
</feature>
<dbReference type="Proteomes" id="UP000308652">
    <property type="component" value="Unassembled WGS sequence"/>
</dbReference>
<evidence type="ECO:0000259" key="3">
    <source>
        <dbReference type="Pfam" id="PF12051"/>
    </source>
</evidence>
<feature type="transmembrane region" description="Helical" evidence="2">
    <location>
        <begin position="369"/>
        <end position="390"/>
    </location>
</feature>
<evidence type="ECO:0000256" key="1">
    <source>
        <dbReference type="SAM" id="MobiDB-lite"/>
    </source>
</evidence>
<reference evidence="4 5" key="1">
    <citation type="journal article" date="2019" name="Nat. Ecol. Evol.">
        <title>Megaphylogeny resolves global patterns of mushroom evolution.</title>
        <authorList>
            <person name="Varga T."/>
            <person name="Krizsan K."/>
            <person name="Foldi C."/>
            <person name="Dima B."/>
            <person name="Sanchez-Garcia M."/>
            <person name="Sanchez-Ramirez S."/>
            <person name="Szollosi G.J."/>
            <person name="Szarkandi J.G."/>
            <person name="Papp V."/>
            <person name="Albert L."/>
            <person name="Andreopoulos W."/>
            <person name="Angelini C."/>
            <person name="Antonin V."/>
            <person name="Barry K.W."/>
            <person name="Bougher N.L."/>
            <person name="Buchanan P."/>
            <person name="Buyck B."/>
            <person name="Bense V."/>
            <person name="Catcheside P."/>
            <person name="Chovatia M."/>
            <person name="Cooper J."/>
            <person name="Damon W."/>
            <person name="Desjardin D."/>
            <person name="Finy P."/>
            <person name="Geml J."/>
            <person name="Haridas S."/>
            <person name="Hughes K."/>
            <person name="Justo A."/>
            <person name="Karasinski D."/>
            <person name="Kautmanova I."/>
            <person name="Kiss B."/>
            <person name="Kocsube S."/>
            <person name="Kotiranta H."/>
            <person name="LaButti K.M."/>
            <person name="Lechner B.E."/>
            <person name="Liimatainen K."/>
            <person name="Lipzen A."/>
            <person name="Lukacs Z."/>
            <person name="Mihaltcheva S."/>
            <person name="Morgado L.N."/>
            <person name="Niskanen T."/>
            <person name="Noordeloos M.E."/>
            <person name="Ohm R.A."/>
            <person name="Ortiz-Santana B."/>
            <person name="Ovrebo C."/>
            <person name="Racz N."/>
            <person name="Riley R."/>
            <person name="Savchenko A."/>
            <person name="Shiryaev A."/>
            <person name="Soop K."/>
            <person name="Spirin V."/>
            <person name="Szebenyi C."/>
            <person name="Tomsovsky M."/>
            <person name="Tulloss R.E."/>
            <person name="Uehling J."/>
            <person name="Grigoriev I.V."/>
            <person name="Vagvolgyi C."/>
            <person name="Papp T."/>
            <person name="Martin F.M."/>
            <person name="Miettinen O."/>
            <person name="Hibbett D.S."/>
            <person name="Nagy L.G."/>
        </authorList>
    </citation>
    <scope>NUCLEOTIDE SEQUENCE [LARGE SCALE GENOMIC DNA]</scope>
    <source>
        <strain evidence="4 5">CBS 166.37</strain>
    </source>
</reference>
<dbReference type="PANTHER" id="PTHR34814">
    <property type="entry name" value="NITROSOGUANIDINE RESISTANCE PROTEIN SNG1"/>
    <property type="match status" value="1"/>
</dbReference>
<feature type="transmembrane region" description="Helical" evidence="2">
    <location>
        <begin position="423"/>
        <end position="446"/>
    </location>
</feature>
<dbReference type="Pfam" id="PF12051">
    <property type="entry name" value="DUF3533"/>
    <property type="match status" value="1"/>
</dbReference>
<proteinExistence type="predicted"/>
<evidence type="ECO:0000256" key="2">
    <source>
        <dbReference type="SAM" id="Phobius"/>
    </source>
</evidence>
<name>A0A5C3LYF8_9AGAR</name>
<feature type="transmembrane region" description="Helical" evidence="2">
    <location>
        <begin position="338"/>
        <end position="357"/>
    </location>
</feature>
<protein>
    <recommendedName>
        <fullName evidence="3">DUF3533 domain-containing protein</fullName>
    </recommendedName>
</protein>
<dbReference type="InterPro" id="IPR022703">
    <property type="entry name" value="DUF3533"/>
</dbReference>
<feature type="transmembrane region" description="Helical" evidence="2">
    <location>
        <begin position="301"/>
        <end position="326"/>
    </location>
</feature>
<dbReference type="InterPro" id="IPR053001">
    <property type="entry name" value="MNNG_permease-like"/>
</dbReference>
<feature type="compositionally biased region" description="Polar residues" evidence="1">
    <location>
        <begin position="19"/>
        <end position="30"/>
    </location>
</feature>
<feature type="transmembrane region" description="Helical" evidence="2">
    <location>
        <begin position="259"/>
        <end position="281"/>
    </location>
</feature>
<feature type="region of interest" description="Disordered" evidence="1">
    <location>
        <begin position="1"/>
        <end position="40"/>
    </location>
</feature>
<evidence type="ECO:0000313" key="4">
    <source>
        <dbReference type="EMBL" id="TFK37433.1"/>
    </source>
</evidence>
<keyword evidence="2" id="KW-0472">Membrane</keyword>
<sequence length="475" mass="52105">MAALTRSSTSVSSIGSASPTMPTRHSTISPSLRKRDSSATLSTKPFSHSIFDRHAGIAAARATYLKMLFGGAFMVIILIFTVFSIYWGSLWKTPAHNLPGWIVDFDGGLIGQAITTNLPSHGGKISWTVVSADRFPEGISQLANAVVEDETWVAVSINSNASAHLSAALSSPNITYSGFETITAMAVEARNENAYRSIIRTSLQTSLDALTRQISIQIVHQLTSNPNANVTALMEVSPQTLVAPVGYTIQNLRPFDIPVATAVTFVGLLYQLILAFFIVMIGNAARTLSGFDTLLTTRSLVVLRLGTSFIAYLILSLFYCLLSVAFQLDLTRKFGHGGFMVFWMLNYCGMLTVGLALEAMITLLTPNFIPFFMLTWAIVNVSVSIFPLEVMPKIYHYGYAAPFYNVSSAMRTIVFGTKNRVGFNFAILIVWIVISCVTIPLIQIFVRRRAMKQIQEEDLTLEVVDTEMTVEKEGA</sequence>
<keyword evidence="2" id="KW-1133">Transmembrane helix</keyword>
<dbReference type="AlphaFoldDB" id="A0A5C3LYF8"/>
<dbReference type="OrthoDB" id="2140105at2759"/>